<organism evidence="11">
    <name type="scientific">Mesoaciditoga lauensis</name>
    <dbReference type="NCBI Taxonomy" id="1495039"/>
    <lineage>
        <taxon>Bacteria</taxon>
        <taxon>Thermotogati</taxon>
        <taxon>Thermotogota</taxon>
        <taxon>Thermotogae</taxon>
        <taxon>Mesoaciditogales</taxon>
        <taxon>Mesoaciditogaceae</taxon>
        <taxon>Mesoaciditoga</taxon>
    </lineage>
</organism>
<evidence type="ECO:0000256" key="6">
    <source>
        <dbReference type="ARBA" id="ARBA00022917"/>
    </source>
</evidence>
<dbReference type="Pfam" id="PF00579">
    <property type="entry name" value="tRNA-synt_1b"/>
    <property type="match status" value="1"/>
</dbReference>
<evidence type="ECO:0000256" key="8">
    <source>
        <dbReference type="ARBA" id="ARBA00049929"/>
    </source>
</evidence>
<dbReference type="GO" id="GO:0004830">
    <property type="term" value="F:tryptophan-tRNA ligase activity"/>
    <property type="evidence" value="ECO:0007669"/>
    <property type="project" value="UniProtKB-UniRule"/>
</dbReference>
<comment type="catalytic activity">
    <reaction evidence="8">
        <text>tRNA(Trp) + L-tryptophan + ATP = L-tryptophyl-tRNA(Trp) + AMP + diphosphate + H(+)</text>
        <dbReference type="Rhea" id="RHEA:24080"/>
        <dbReference type="Rhea" id="RHEA-COMP:9671"/>
        <dbReference type="Rhea" id="RHEA-COMP:9705"/>
        <dbReference type="ChEBI" id="CHEBI:15378"/>
        <dbReference type="ChEBI" id="CHEBI:30616"/>
        <dbReference type="ChEBI" id="CHEBI:33019"/>
        <dbReference type="ChEBI" id="CHEBI:57912"/>
        <dbReference type="ChEBI" id="CHEBI:78442"/>
        <dbReference type="ChEBI" id="CHEBI:78535"/>
        <dbReference type="ChEBI" id="CHEBI:456215"/>
        <dbReference type="EC" id="6.1.1.2"/>
    </reaction>
</comment>
<dbReference type="NCBIfam" id="TIGR00233">
    <property type="entry name" value="trpS"/>
    <property type="match status" value="1"/>
</dbReference>
<evidence type="ECO:0000256" key="7">
    <source>
        <dbReference type="ARBA" id="ARBA00023146"/>
    </source>
</evidence>
<keyword evidence="4 10" id="KW-0547">Nucleotide-binding</keyword>
<name>A0A7V3VSS3_9BACT</name>
<comment type="caution">
    <text evidence="11">The sequence shown here is derived from an EMBL/GenBank/DDBJ whole genome shotgun (WGS) entry which is preliminary data.</text>
</comment>
<dbReference type="EMBL" id="DTPE01000174">
    <property type="protein sequence ID" value="HGE75288.1"/>
    <property type="molecule type" value="Genomic_DNA"/>
</dbReference>
<keyword evidence="7 10" id="KW-0030">Aminoacyl-tRNA synthetase</keyword>
<dbReference type="InterPro" id="IPR014729">
    <property type="entry name" value="Rossmann-like_a/b/a_fold"/>
</dbReference>
<dbReference type="Gene3D" id="1.10.240.10">
    <property type="entry name" value="Tyrosyl-Transfer RNA Synthetase"/>
    <property type="match status" value="1"/>
</dbReference>
<dbReference type="EC" id="6.1.1.2" evidence="2 9"/>
<evidence type="ECO:0000256" key="4">
    <source>
        <dbReference type="ARBA" id="ARBA00022741"/>
    </source>
</evidence>
<dbReference type="GO" id="GO:0006436">
    <property type="term" value="P:tryptophanyl-tRNA aminoacylation"/>
    <property type="evidence" value="ECO:0007669"/>
    <property type="project" value="UniProtKB-UniRule"/>
</dbReference>
<dbReference type="InterPro" id="IPR050203">
    <property type="entry name" value="Trp-tRNA_synthetase"/>
</dbReference>
<evidence type="ECO:0000256" key="10">
    <source>
        <dbReference type="RuleBase" id="RU363036"/>
    </source>
</evidence>
<gene>
    <name evidence="11" type="primary">trpS</name>
    <name evidence="11" type="ORF">ENX73_04100</name>
</gene>
<reference evidence="11" key="1">
    <citation type="journal article" date="2020" name="mSystems">
        <title>Genome- and Community-Level Interaction Insights into Carbon Utilization and Element Cycling Functions of Hydrothermarchaeota in Hydrothermal Sediment.</title>
        <authorList>
            <person name="Zhou Z."/>
            <person name="Liu Y."/>
            <person name="Xu W."/>
            <person name="Pan J."/>
            <person name="Luo Z.H."/>
            <person name="Li M."/>
        </authorList>
    </citation>
    <scope>NUCLEOTIDE SEQUENCE [LARGE SCALE GENOMIC DNA]</scope>
    <source>
        <strain evidence="11">SpSt-966</strain>
    </source>
</reference>
<protein>
    <recommendedName>
        <fullName evidence="2 9">Tryptophan--tRNA ligase</fullName>
        <ecNumber evidence="2 9">6.1.1.2</ecNumber>
    </recommendedName>
</protein>
<dbReference type="PROSITE" id="PS00178">
    <property type="entry name" value="AA_TRNA_LIGASE_I"/>
    <property type="match status" value="1"/>
</dbReference>
<dbReference type="PANTHER" id="PTHR43766">
    <property type="entry name" value="TRYPTOPHAN--TRNA LIGASE, MITOCHONDRIAL"/>
    <property type="match status" value="1"/>
</dbReference>
<dbReference type="InterPro" id="IPR002305">
    <property type="entry name" value="aa-tRNA-synth_Ic"/>
</dbReference>
<dbReference type="SUPFAM" id="SSF52374">
    <property type="entry name" value="Nucleotidylyl transferase"/>
    <property type="match status" value="1"/>
</dbReference>
<comment type="similarity">
    <text evidence="1 10">Belongs to the class-I aminoacyl-tRNA synthetase family.</text>
</comment>
<dbReference type="GO" id="GO:0005524">
    <property type="term" value="F:ATP binding"/>
    <property type="evidence" value="ECO:0007669"/>
    <property type="project" value="UniProtKB-KW"/>
</dbReference>
<keyword evidence="5 10" id="KW-0067">ATP-binding</keyword>
<dbReference type="InterPro" id="IPR001412">
    <property type="entry name" value="aa-tRNA-synth_I_CS"/>
</dbReference>
<evidence type="ECO:0000256" key="5">
    <source>
        <dbReference type="ARBA" id="ARBA00022840"/>
    </source>
</evidence>
<dbReference type="GO" id="GO:0005829">
    <property type="term" value="C:cytosol"/>
    <property type="evidence" value="ECO:0007669"/>
    <property type="project" value="TreeGrafter"/>
</dbReference>
<dbReference type="FunFam" id="1.10.240.10:FF:000005">
    <property type="entry name" value="Tryptophan--tRNA ligase"/>
    <property type="match status" value="1"/>
</dbReference>
<dbReference type="CDD" id="cd00806">
    <property type="entry name" value="TrpRS_core"/>
    <property type="match status" value="1"/>
</dbReference>
<dbReference type="PANTHER" id="PTHR43766:SF1">
    <property type="entry name" value="TRYPTOPHAN--TRNA LIGASE, MITOCHONDRIAL"/>
    <property type="match status" value="1"/>
</dbReference>
<dbReference type="Gene3D" id="3.40.50.620">
    <property type="entry name" value="HUPs"/>
    <property type="match status" value="1"/>
</dbReference>
<dbReference type="PRINTS" id="PR01039">
    <property type="entry name" value="TRNASYNTHTRP"/>
</dbReference>
<dbReference type="AlphaFoldDB" id="A0A7V3VSS3"/>
<proteinExistence type="inferred from homology"/>
<sequence>MRILSGMRPTGELHIGNLLGALDNWVKLQNEGNECFFFIADWHMLTTGYENISKLSQMTKILVREYLSSGLNSEKSVIFVQSAIKAHAELFLLLSMITPLGRLERVPTYKEQLRELSDREITTFGFLGYPVLMSSDILIYDADGVPVGEDQTYHLEFTREIAEHFNSLYGVTFKVPKALFSAVSKLSGTDGRKMSKSYGNVINLDSNPEELKAKILPMPTDPARIHKYDPGTPEKCNVWYYHLAFETPKEKLEYVHYGCTHATIGCIECKKLLIESMQKKLTPIWEKISYYKAHDQEIDDIISEGNKKAAVEAEKTIERVRHALNLSF</sequence>
<evidence type="ECO:0000256" key="9">
    <source>
        <dbReference type="NCBIfam" id="TIGR00233"/>
    </source>
</evidence>
<keyword evidence="3 10" id="KW-0436">Ligase</keyword>
<evidence type="ECO:0000256" key="3">
    <source>
        <dbReference type="ARBA" id="ARBA00022598"/>
    </source>
</evidence>
<accession>A0A7V3VSS3</accession>
<evidence type="ECO:0000313" key="11">
    <source>
        <dbReference type="EMBL" id="HGE75288.1"/>
    </source>
</evidence>
<keyword evidence="6 10" id="KW-0648">Protein biosynthesis</keyword>
<dbReference type="InterPro" id="IPR002306">
    <property type="entry name" value="Trp-tRNA-ligase"/>
</dbReference>
<evidence type="ECO:0000256" key="1">
    <source>
        <dbReference type="ARBA" id="ARBA00005594"/>
    </source>
</evidence>
<evidence type="ECO:0000256" key="2">
    <source>
        <dbReference type="ARBA" id="ARBA00013161"/>
    </source>
</evidence>